<evidence type="ECO:0000313" key="2">
    <source>
        <dbReference type="Proteomes" id="UP000275394"/>
    </source>
</evidence>
<dbReference type="Pfam" id="PF22817">
    <property type="entry name" value="ApeP-like"/>
    <property type="match status" value="1"/>
</dbReference>
<organism evidence="1 2">
    <name type="scientific">Sinobacterium caligoides</name>
    <dbReference type="NCBI Taxonomy" id="933926"/>
    <lineage>
        <taxon>Bacteria</taxon>
        <taxon>Pseudomonadati</taxon>
        <taxon>Pseudomonadota</taxon>
        <taxon>Gammaproteobacteria</taxon>
        <taxon>Cellvibrionales</taxon>
        <taxon>Spongiibacteraceae</taxon>
        <taxon>Sinobacterium</taxon>
    </lineage>
</organism>
<name>A0A3N2DP43_9GAMM</name>
<reference evidence="1 2" key="1">
    <citation type="submission" date="2018-11" db="EMBL/GenBank/DDBJ databases">
        <title>Genomic Encyclopedia of Type Strains, Phase IV (KMG-IV): sequencing the most valuable type-strain genomes for metagenomic binning, comparative biology and taxonomic classification.</title>
        <authorList>
            <person name="Goeker M."/>
        </authorList>
    </citation>
    <scope>NUCLEOTIDE SEQUENCE [LARGE SCALE GENOMIC DNA]</scope>
    <source>
        <strain evidence="1 2">DSM 100316</strain>
    </source>
</reference>
<comment type="caution">
    <text evidence="1">The sequence shown here is derived from an EMBL/GenBank/DDBJ whole genome shotgun (WGS) entry which is preliminary data.</text>
</comment>
<dbReference type="CDD" id="cd01289">
    <property type="entry name" value="FabA_like"/>
    <property type="match status" value="1"/>
</dbReference>
<gene>
    <name evidence="1" type="ORF">EDC56_2020</name>
</gene>
<dbReference type="RefSeq" id="WP_123712355.1">
    <property type="nucleotide sequence ID" value="NZ_RKHR01000004.1"/>
</dbReference>
<sequence length="155" mass="16897">MSDVIQPFSLEQVLPHRAPMILLDSLDAVSETRVSCAVSVRESLSFSDEQGLPAWVGIELMAQSVAAWSGARALQRGEPVRIGFLLGTRKYHSCCDYFALGSQLEVSGEEVLNSDDMSVFDCRISCAGAVLAEAKLTAYLPPDEKLQQMLDGDDR</sequence>
<dbReference type="AlphaFoldDB" id="A0A3N2DP43"/>
<dbReference type="InterPro" id="IPR029069">
    <property type="entry name" value="HotDog_dom_sf"/>
</dbReference>
<dbReference type="PIRSF" id="PIRSF020565">
    <property type="entry name" value="3Ho_Ac_ACP_DH_prd"/>
    <property type="match status" value="1"/>
</dbReference>
<dbReference type="OrthoDB" id="9800188at2"/>
<evidence type="ECO:0000313" key="1">
    <source>
        <dbReference type="EMBL" id="ROS01578.1"/>
    </source>
</evidence>
<dbReference type="Gene3D" id="3.10.129.10">
    <property type="entry name" value="Hotdog Thioesterase"/>
    <property type="match status" value="1"/>
</dbReference>
<protein>
    <submittedName>
        <fullName evidence="1">Putative hotdog family 3-hydroxylacyl-ACP dehydratase</fullName>
    </submittedName>
</protein>
<proteinExistence type="predicted"/>
<dbReference type="Proteomes" id="UP000275394">
    <property type="component" value="Unassembled WGS sequence"/>
</dbReference>
<dbReference type="EMBL" id="RKHR01000004">
    <property type="protein sequence ID" value="ROS01578.1"/>
    <property type="molecule type" value="Genomic_DNA"/>
</dbReference>
<keyword evidence="2" id="KW-1185">Reference proteome</keyword>
<accession>A0A3N2DP43</accession>
<dbReference type="InterPro" id="IPR016776">
    <property type="entry name" value="ApeP-like_dehydratase"/>
</dbReference>
<dbReference type="SUPFAM" id="SSF54637">
    <property type="entry name" value="Thioesterase/thiol ester dehydrase-isomerase"/>
    <property type="match status" value="1"/>
</dbReference>